<dbReference type="PANTHER" id="PTHR43364:SF17">
    <property type="entry name" value="ALDO KETO REDUCTASE"/>
    <property type="match status" value="1"/>
</dbReference>
<dbReference type="InterPro" id="IPR036812">
    <property type="entry name" value="NAD(P)_OxRdtase_dom_sf"/>
</dbReference>
<reference evidence="2" key="1">
    <citation type="submission" date="2021-01" db="EMBL/GenBank/DDBJ databases">
        <authorList>
            <person name="Corre E."/>
            <person name="Pelletier E."/>
            <person name="Niang G."/>
            <person name="Scheremetjew M."/>
            <person name="Finn R."/>
            <person name="Kale V."/>
            <person name="Holt S."/>
            <person name="Cochrane G."/>
            <person name="Meng A."/>
            <person name="Brown T."/>
            <person name="Cohen L."/>
        </authorList>
    </citation>
    <scope>NUCLEOTIDE SEQUENCE</scope>
    <source>
        <strain evidence="2">CCMP1413</strain>
    </source>
</reference>
<dbReference type="SUPFAM" id="SSF51430">
    <property type="entry name" value="NAD(P)-linked oxidoreductase"/>
    <property type="match status" value="1"/>
</dbReference>
<dbReference type="Pfam" id="PF00248">
    <property type="entry name" value="Aldo_ket_red"/>
    <property type="match status" value="1"/>
</dbReference>
<dbReference type="InterPro" id="IPR023210">
    <property type="entry name" value="NADP_OxRdtase_dom"/>
</dbReference>
<evidence type="ECO:0000313" key="2">
    <source>
        <dbReference type="EMBL" id="CAD8245768.1"/>
    </source>
</evidence>
<dbReference type="AlphaFoldDB" id="A0A7R9TV05"/>
<proteinExistence type="predicted"/>
<organism evidence="2">
    <name type="scientific">Prasinoderma coloniale</name>
    <dbReference type="NCBI Taxonomy" id="156133"/>
    <lineage>
        <taxon>Eukaryota</taxon>
        <taxon>Viridiplantae</taxon>
        <taxon>Prasinodermophyta</taxon>
        <taxon>Prasinodermophyceae</taxon>
        <taxon>Prasinodermales</taxon>
        <taxon>Prasinodermaceae</taxon>
        <taxon>Prasinoderma</taxon>
    </lineage>
</organism>
<gene>
    <name evidence="2" type="ORF">PCOL08062_LOCUS9323</name>
</gene>
<sequence>MAAPADSAEPRARIGTRGLRKVSLGRSGLEVTEACCGTMCWGSFNGEEAQAHAQMDRMVALGVNFFDTAELYPVAWDYGKTTEQWMGNWLADRTASGAIARKDLVIATKCNPNGVGGTGKPHGFVGDALEASCRASIERLQCEYVDLYQLHWPTRDTPVFGCASFHPGRSHRAVQAFDEGDLSVFEDQVRSIGRLLELGLIKHWGLSNENAYGVTIFCTTCDRLGVPRPVTLQNDFSLTNRIYEADTLEACHRFGVVGLPYGCLAGGILTGKYDNPEQFAKDPERGNPSDWRHNKCKDFQPRYFYPLAVEAGRAYAKLAAEWGLTPLQLALAWARDKWFNASIITGTASVKQCEECVAALSLEALPEELNAAVDKIHEEYRSPAVHLNDKAHVLTLGSKEAR</sequence>
<name>A0A7R9TV05_9VIRI</name>
<dbReference type="Gene3D" id="3.20.20.100">
    <property type="entry name" value="NADP-dependent oxidoreductase domain"/>
    <property type="match status" value="1"/>
</dbReference>
<dbReference type="InterPro" id="IPR050523">
    <property type="entry name" value="AKR_Detox_Biosynth"/>
</dbReference>
<evidence type="ECO:0000259" key="1">
    <source>
        <dbReference type="Pfam" id="PF00248"/>
    </source>
</evidence>
<dbReference type="EMBL" id="HBDZ01012144">
    <property type="protein sequence ID" value="CAD8245768.1"/>
    <property type="molecule type" value="Transcribed_RNA"/>
</dbReference>
<accession>A0A7R9TV05</accession>
<feature type="domain" description="NADP-dependent oxidoreductase" evidence="1">
    <location>
        <begin position="35"/>
        <end position="377"/>
    </location>
</feature>
<protein>
    <recommendedName>
        <fullName evidence="1">NADP-dependent oxidoreductase domain-containing protein</fullName>
    </recommendedName>
</protein>
<dbReference type="PANTHER" id="PTHR43364">
    <property type="entry name" value="NADH-SPECIFIC METHYLGLYOXAL REDUCTASE-RELATED"/>
    <property type="match status" value="1"/>
</dbReference>